<name>A0A0L0NQY8_CANAR</name>
<dbReference type="VEuPathDB" id="FungiDB:QG37_07565"/>
<dbReference type="AlphaFoldDB" id="A0A0L0NQY8"/>
<evidence type="ECO:0000313" key="2">
    <source>
        <dbReference type="Proteomes" id="UP000037122"/>
    </source>
</evidence>
<proteinExistence type="predicted"/>
<protein>
    <submittedName>
        <fullName evidence="1">Uncharacterized protein</fullName>
    </submittedName>
</protein>
<dbReference type="Proteomes" id="UP000037122">
    <property type="component" value="Unassembled WGS sequence"/>
</dbReference>
<accession>A0A0L0NQY8</accession>
<comment type="caution">
    <text evidence="1">The sequence shown here is derived from an EMBL/GenBank/DDBJ whole genome shotgun (WGS) entry which is preliminary data.</text>
</comment>
<reference evidence="2" key="1">
    <citation type="journal article" date="2015" name="BMC Genomics">
        <title>Draft genome of a commonly misdiagnosed multidrug resistant pathogen Candida auris.</title>
        <authorList>
            <person name="Chatterjee S."/>
            <person name="Alampalli S.V."/>
            <person name="Nageshan R.K."/>
            <person name="Chettiar S.T."/>
            <person name="Joshi S."/>
            <person name="Tatu U.S."/>
        </authorList>
    </citation>
    <scope>NUCLEOTIDE SEQUENCE [LARGE SCALE GENOMIC DNA]</scope>
    <source>
        <strain evidence="2">6684</strain>
    </source>
</reference>
<sequence length="67" mass="7464">MQKLTRASNANDACRRKPHQRICTEVFLVMAREILYYSLQTADSAPVGVGGFHAYAVPQPRESKGAR</sequence>
<dbReference type="EMBL" id="LGST01000059">
    <property type="protein sequence ID" value="KND96080.1"/>
    <property type="molecule type" value="Genomic_DNA"/>
</dbReference>
<gene>
    <name evidence="1" type="ORF">QG37_07565</name>
</gene>
<evidence type="ECO:0000313" key="1">
    <source>
        <dbReference type="EMBL" id="KND96080.1"/>
    </source>
</evidence>
<organism evidence="1 2">
    <name type="scientific">Candidozyma auris</name>
    <name type="common">Yeast</name>
    <name type="synonym">Candida auris</name>
    <dbReference type="NCBI Taxonomy" id="498019"/>
    <lineage>
        <taxon>Eukaryota</taxon>
        <taxon>Fungi</taxon>
        <taxon>Dikarya</taxon>
        <taxon>Ascomycota</taxon>
        <taxon>Saccharomycotina</taxon>
        <taxon>Pichiomycetes</taxon>
        <taxon>Metschnikowiaceae</taxon>
        <taxon>Candidozyma</taxon>
    </lineage>
</organism>